<keyword evidence="3" id="KW-0482">Metalloprotease</keyword>
<accession>A0A418PNF9</accession>
<keyword evidence="1" id="KW-1133">Transmembrane helix</keyword>
<dbReference type="GO" id="GO:0004175">
    <property type="term" value="F:endopeptidase activity"/>
    <property type="evidence" value="ECO:0007669"/>
    <property type="project" value="UniProtKB-ARBA"/>
</dbReference>
<sequence>MKISLSAQRISYPNILSVLLGFPLIATLISLLLLKRTLITDLGFDFFNAFWLIITGWYAIQIFLISRVLRSSGWTWSDIGYTLSKKQTIYLVLGYLVFAFSLMGFIELALANSAVDIEKLNSIISLSPKTTTARVIFIFMGLFAGIAEELVYRGYAIQSLISQKLNKWLAVLLASIPFIFQHGLKSLDQFWWFFVWGLVFGVLFLWLKSLTVNIIIHWLVILSAMVAILSVLQ</sequence>
<reference evidence="3 4" key="1">
    <citation type="submission" date="2018-09" db="EMBL/GenBank/DDBJ databases">
        <authorList>
            <person name="Wang X."/>
            <person name="Du Z."/>
        </authorList>
    </citation>
    <scope>NUCLEOTIDE SEQUENCE [LARGE SCALE GENOMIC DNA]</scope>
    <source>
        <strain evidence="3 4">N3</strain>
    </source>
</reference>
<evidence type="ECO:0000256" key="1">
    <source>
        <dbReference type="SAM" id="Phobius"/>
    </source>
</evidence>
<keyword evidence="1" id="KW-0812">Transmembrane</keyword>
<evidence type="ECO:0000313" key="3">
    <source>
        <dbReference type="EMBL" id="RIW13367.1"/>
    </source>
</evidence>
<comment type="caution">
    <text evidence="3">The sequence shown here is derived from an EMBL/GenBank/DDBJ whole genome shotgun (WGS) entry which is preliminary data.</text>
</comment>
<gene>
    <name evidence="3" type="ORF">D0X99_16465</name>
</gene>
<feature type="transmembrane region" description="Helical" evidence="1">
    <location>
        <begin position="131"/>
        <end position="153"/>
    </location>
</feature>
<protein>
    <submittedName>
        <fullName evidence="3">CPBP family intramembrane metalloprotease</fullName>
    </submittedName>
</protein>
<feature type="domain" description="CAAX prenyl protease 2/Lysostaphin resistance protein A-like" evidence="2">
    <location>
        <begin position="134"/>
        <end position="220"/>
    </location>
</feature>
<dbReference type="Proteomes" id="UP000283522">
    <property type="component" value="Unassembled WGS sequence"/>
</dbReference>
<feature type="transmembrane region" description="Helical" evidence="1">
    <location>
        <begin position="214"/>
        <end position="232"/>
    </location>
</feature>
<dbReference type="InterPro" id="IPR003675">
    <property type="entry name" value="Rce1/LyrA-like_dom"/>
</dbReference>
<keyword evidence="1" id="KW-0472">Membrane</keyword>
<organism evidence="3 4">
    <name type="scientific">Algoriphagus lacus</name>
    <dbReference type="NCBI Taxonomy" id="2056311"/>
    <lineage>
        <taxon>Bacteria</taxon>
        <taxon>Pseudomonadati</taxon>
        <taxon>Bacteroidota</taxon>
        <taxon>Cytophagia</taxon>
        <taxon>Cytophagales</taxon>
        <taxon>Cyclobacteriaceae</taxon>
        <taxon>Algoriphagus</taxon>
    </lineage>
</organism>
<dbReference type="GO" id="GO:0008237">
    <property type="term" value="F:metallopeptidase activity"/>
    <property type="evidence" value="ECO:0007669"/>
    <property type="project" value="UniProtKB-KW"/>
</dbReference>
<dbReference type="GO" id="GO:0080120">
    <property type="term" value="P:CAAX-box protein maturation"/>
    <property type="evidence" value="ECO:0007669"/>
    <property type="project" value="UniProtKB-ARBA"/>
</dbReference>
<evidence type="ECO:0000313" key="4">
    <source>
        <dbReference type="Proteomes" id="UP000283522"/>
    </source>
</evidence>
<feature type="transmembrane region" description="Helical" evidence="1">
    <location>
        <begin position="165"/>
        <end position="184"/>
    </location>
</feature>
<keyword evidence="4" id="KW-1185">Reference proteome</keyword>
<dbReference type="OrthoDB" id="9807747at2"/>
<name>A0A418PNF9_9BACT</name>
<feature type="transmembrane region" description="Helical" evidence="1">
    <location>
        <begin position="46"/>
        <end position="69"/>
    </location>
</feature>
<dbReference type="Pfam" id="PF02517">
    <property type="entry name" value="Rce1-like"/>
    <property type="match status" value="1"/>
</dbReference>
<keyword evidence="3" id="KW-0378">Hydrolase</keyword>
<dbReference type="RefSeq" id="WP_119478953.1">
    <property type="nucleotide sequence ID" value="NZ_QXML01000009.1"/>
</dbReference>
<dbReference type="AlphaFoldDB" id="A0A418PNF9"/>
<feature type="transmembrane region" description="Helical" evidence="1">
    <location>
        <begin position="12"/>
        <end position="34"/>
    </location>
</feature>
<dbReference type="GO" id="GO:0006508">
    <property type="term" value="P:proteolysis"/>
    <property type="evidence" value="ECO:0007669"/>
    <property type="project" value="UniProtKB-KW"/>
</dbReference>
<feature type="transmembrane region" description="Helical" evidence="1">
    <location>
        <begin position="89"/>
        <end position="111"/>
    </location>
</feature>
<feature type="transmembrane region" description="Helical" evidence="1">
    <location>
        <begin position="190"/>
        <end position="207"/>
    </location>
</feature>
<evidence type="ECO:0000259" key="2">
    <source>
        <dbReference type="Pfam" id="PF02517"/>
    </source>
</evidence>
<proteinExistence type="predicted"/>
<dbReference type="EMBL" id="QXML01000009">
    <property type="protein sequence ID" value="RIW13367.1"/>
    <property type="molecule type" value="Genomic_DNA"/>
</dbReference>
<keyword evidence="3" id="KW-0645">Protease</keyword>